<sequence length="40" mass="4668">MGDIHPVVEVVSTNWETDYARKVEEYSLFMLQYFGGSKIQ</sequence>
<dbReference type="EMBL" id="QZCE01000002">
    <property type="protein sequence ID" value="NEZ67975.1"/>
    <property type="molecule type" value="Genomic_DNA"/>
</dbReference>
<evidence type="ECO:0000313" key="2">
    <source>
        <dbReference type="Proteomes" id="UP000473574"/>
    </source>
</evidence>
<proteinExistence type="predicted"/>
<reference evidence="1 2" key="1">
    <citation type="journal article" date="2020" name="Microb. Ecol.">
        <title>Ecogenomics of the Marine Benthic Filamentous Cyanobacterium Adonisia.</title>
        <authorList>
            <person name="Walter J.M."/>
            <person name="Coutinho F.H."/>
            <person name="Leomil L."/>
            <person name="Hargreaves P.I."/>
            <person name="Campeao M.E."/>
            <person name="Vieira V.V."/>
            <person name="Silva B.S."/>
            <person name="Fistarol G.O."/>
            <person name="Salomon P.S."/>
            <person name="Sawabe T."/>
            <person name="Mino S."/>
            <person name="Hosokawa M."/>
            <person name="Miyashita H."/>
            <person name="Maruyama F."/>
            <person name="van Verk M.C."/>
            <person name="Dutilh B.E."/>
            <person name="Thompson C.C."/>
            <person name="Thompson F.L."/>
        </authorList>
    </citation>
    <scope>NUCLEOTIDE SEQUENCE [LARGE SCALE GENOMIC DNA]</scope>
    <source>
        <strain evidence="1 2">CCMR0082</strain>
    </source>
</reference>
<accession>A0A6M0SHK8</accession>
<name>A0A6M0SHK8_9CYAN</name>
<gene>
    <name evidence="1" type="ORF">D0962_35455</name>
</gene>
<comment type="caution">
    <text evidence="1">The sequence shown here is derived from an EMBL/GenBank/DDBJ whole genome shotgun (WGS) entry which is preliminary data.</text>
</comment>
<dbReference type="Proteomes" id="UP000473574">
    <property type="component" value="Unassembled WGS sequence"/>
</dbReference>
<evidence type="ECO:0000313" key="1">
    <source>
        <dbReference type="EMBL" id="NEZ67975.1"/>
    </source>
</evidence>
<protein>
    <submittedName>
        <fullName evidence="1">Uncharacterized protein</fullName>
    </submittedName>
</protein>
<dbReference type="AlphaFoldDB" id="A0A6M0SHK8"/>
<organism evidence="1 2">
    <name type="scientific">Adonisia turfae CCMR0082</name>
    <dbReference type="NCBI Taxonomy" id="2304604"/>
    <lineage>
        <taxon>Bacteria</taxon>
        <taxon>Bacillati</taxon>
        <taxon>Cyanobacteriota</taxon>
        <taxon>Adonisia</taxon>
        <taxon>Adonisia turfae</taxon>
    </lineage>
</organism>